<reference evidence="1" key="1">
    <citation type="submission" date="2016-10" db="EMBL/GenBank/DDBJ databases">
        <authorList>
            <person name="Benchimol M."/>
            <person name="Almeida L.G."/>
            <person name="Vasconcelos A.T."/>
            <person name="Perreira-Neves A."/>
            <person name="Rosa I.A."/>
            <person name="Tasca T."/>
            <person name="Bogo M.R."/>
            <person name="de Souza W."/>
        </authorList>
    </citation>
    <scope>NUCLEOTIDE SEQUENCE [LARGE SCALE GENOMIC DNA]</scope>
    <source>
        <strain evidence="1">K</strain>
    </source>
</reference>
<dbReference type="OrthoDB" id="10622859at2759"/>
<accession>A0A1J4KUE8</accession>
<sequence>MHGFSHSMIQGKKDRNKHKEVDYNQTMMQFPSPNQDTQSTFQQDDNRSDFTQGSAIANQFHYKDKLTPTSPIVFNDMPSDSSHDQENLLFNPHDSTYGSISPNIVEVKTPLLKDILADFQQFLILSKPPPISLNTFFELLSITIPNVERLCNPNIVIRNFIRLFSQKIEKMNQQNFQSEQEIAKTATKFEEEVPYFLENFQQFPETDQQNLITGFQNLALFYNLQYLKKVNTRILKLEVDSSRDQFIRNYNELLKSYQTVLSSNDKRIEKYHNYQELSIKLNQARQENNSTGHDQKYFLLKECLSFNITKIERNRMTVHLPNSAKPEVTDNIINIHSKIASNWRNIQFEQEVNEISKIFPFVAMHQQVTLYVTFVKYNEPEVRFDVGFHIPISYPYCFIKADTRVVIGNKSSISAKVNKICEECSLKSRKPILEICQTIMRTFIDKKNA</sequence>
<gene>
    <name evidence="1" type="ORF">TRFO_14687</name>
</gene>
<evidence type="ECO:0000313" key="1">
    <source>
        <dbReference type="EMBL" id="OHT14895.1"/>
    </source>
</evidence>
<dbReference type="GeneID" id="94832667"/>
<dbReference type="AlphaFoldDB" id="A0A1J4KUE8"/>
<keyword evidence="2" id="KW-1185">Reference proteome</keyword>
<dbReference type="RefSeq" id="XP_068368031.1">
    <property type="nucleotide sequence ID" value="XM_068497963.1"/>
</dbReference>
<protein>
    <submittedName>
        <fullName evidence="1">Uncharacterized protein</fullName>
    </submittedName>
</protein>
<proteinExistence type="predicted"/>
<organism evidence="1 2">
    <name type="scientific">Tritrichomonas foetus</name>
    <dbReference type="NCBI Taxonomy" id="1144522"/>
    <lineage>
        <taxon>Eukaryota</taxon>
        <taxon>Metamonada</taxon>
        <taxon>Parabasalia</taxon>
        <taxon>Tritrichomonadida</taxon>
        <taxon>Tritrichomonadidae</taxon>
        <taxon>Tritrichomonas</taxon>
    </lineage>
</organism>
<dbReference type="VEuPathDB" id="TrichDB:TRFO_14687"/>
<evidence type="ECO:0000313" key="2">
    <source>
        <dbReference type="Proteomes" id="UP000179807"/>
    </source>
</evidence>
<name>A0A1J4KUE8_9EUKA</name>
<dbReference type="Proteomes" id="UP000179807">
    <property type="component" value="Unassembled WGS sequence"/>
</dbReference>
<dbReference type="EMBL" id="MLAK01000303">
    <property type="protein sequence ID" value="OHT14895.1"/>
    <property type="molecule type" value="Genomic_DNA"/>
</dbReference>
<comment type="caution">
    <text evidence="1">The sequence shown here is derived from an EMBL/GenBank/DDBJ whole genome shotgun (WGS) entry which is preliminary data.</text>
</comment>